<evidence type="ECO:0000256" key="5">
    <source>
        <dbReference type="ARBA" id="ARBA00023136"/>
    </source>
</evidence>
<dbReference type="EMBL" id="KK088451">
    <property type="protein sequence ID" value="EYE90904.1"/>
    <property type="molecule type" value="Genomic_DNA"/>
</dbReference>
<evidence type="ECO:0000313" key="8">
    <source>
        <dbReference type="EMBL" id="EYE90904.1"/>
    </source>
</evidence>
<name>A0A017S2N2_ASPRC</name>
<keyword evidence="4 6" id="KW-1133">Transmembrane helix</keyword>
<keyword evidence="5 6" id="KW-0472">Membrane</keyword>
<evidence type="ECO:0000256" key="4">
    <source>
        <dbReference type="ARBA" id="ARBA00022989"/>
    </source>
</evidence>
<feature type="domain" description="Major facilitator superfamily (MFS) profile" evidence="7">
    <location>
        <begin position="1"/>
        <end position="374"/>
    </location>
</feature>
<feature type="transmembrane region" description="Helical" evidence="6">
    <location>
        <begin position="12"/>
        <end position="28"/>
    </location>
</feature>
<dbReference type="SUPFAM" id="SSF103473">
    <property type="entry name" value="MFS general substrate transporter"/>
    <property type="match status" value="1"/>
</dbReference>
<dbReference type="GO" id="GO:0022857">
    <property type="term" value="F:transmembrane transporter activity"/>
    <property type="evidence" value="ECO:0007669"/>
    <property type="project" value="InterPro"/>
</dbReference>
<dbReference type="Pfam" id="PF07690">
    <property type="entry name" value="MFS_1"/>
    <property type="match status" value="1"/>
</dbReference>
<feature type="transmembrane region" description="Helical" evidence="6">
    <location>
        <begin position="128"/>
        <end position="148"/>
    </location>
</feature>
<dbReference type="PROSITE" id="PS50850">
    <property type="entry name" value="MFS"/>
    <property type="match status" value="1"/>
</dbReference>
<proteinExistence type="predicted"/>
<dbReference type="PANTHER" id="PTHR23502:SF51">
    <property type="entry name" value="QUINIDINE RESISTANCE PROTEIN 1-RELATED"/>
    <property type="match status" value="1"/>
</dbReference>
<gene>
    <name evidence="8" type="ORF">EURHEDRAFT_389955</name>
</gene>
<dbReference type="HOGENOM" id="CLU_008455_8_4_1"/>
<dbReference type="InterPro" id="IPR011701">
    <property type="entry name" value="MFS"/>
</dbReference>
<evidence type="ECO:0000256" key="3">
    <source>
        <dbReference type="ARBA" id="ARBA00022692"/>
    </source>
</evidence>
<dbReference type="RefSeq" id="XP_040634594.1">
    <property type="nucleotide sequence ID" value="XM_040779811.1"/>
</dbReference>
<dbReference type="GeneID" id="63694935"/>
<dbReference type="GO" id="GO:0005886">
    <property type="term" value="C:plasma membrane"/>
    <property type="evidence" value="ECO:0007669"/>
    <property type="project" value="TreeGrafter"/>
</dbReference>
<dbReference type="AlphaFoldDB" id="A0A017S2N2"/>
<keyword evidence="2" id="KW-0813">Transport</keyword>
<reference evidence="9" key="1">
    <citation type="journal article" date="2014" name="Nat. Commun.">
        <title>Genomic adaptations of the halophilic Dead Sea filamentous fungus Eurotium rubrum.</title>
        <authorList>
            <person name="Kis-Papo T."/>
            <person name="Weig A.R."/>
            <person name="Riley R."/>
            <person name="Persoh D."/>
            <person name="Salamov A."/>
            <person name="Sun H."/>
            <person name="Lipzen A."/>
            <person name="Wasser S.P."/>
            <person name="Rambold G."/>
            <person name="Grigoriev I.V."/>
            <person name="Nevo E."/>
        </authorList>
    </citation>
    <scope>NUCLEOTIDE SEQUENCE [LARGE SCALE GENOMIC DNA]</scope>
    <source>
        <strain evidence="9">CBS 135680</strain>
    </source>
</reference>
<sequence>MDLDVSQSQLNLTITSYMIVQGLVPLLTGNLSDRKGRRPVLLMSLIIYLGVNIGLACQNSFAALIILRCFQGFGSSGATVVSMATVADMVTRADRGKYMAYTSLGFTIGPALRPILGGILTKFLGWRSIFWFLVIFAGVMILIIMFFLRETCRTVVGNGSLPPQSWNKPVFLELKHRRHPPPAPTASDLEARLTPASSKKKEQRHCLVLWGIVASLRVVLSKPVGLVILCNTFFYCGFMAVMTSIPALLEQKFNHNALQIGLCYIPFAAGSFAARWTTGTIADWNFRRHGRKVGVEVKHNQQTRDQLQQIPLEKVRLQITLPLVYLSCVFVLGYSWIMNYDISIAGPLIMLFFMGNTVIDVNTTLSTLMIDLHA</sequence>
<feature type="transmembrane region" description="Helical" evidence="6">
    <location>
        <begin position="226"/>
        <end position="249"/>
    </location>
</feature>
<dbReference type="OrthoDB" id="2441642at2759"/>
<comment type="subcellular location">
    <subcellularLocation>
        <location evidence="1">Membrane</location>
        <topology evidence="1">Multi-pass membrane protein</topology>
    </subcellularLocation>
</comment>
<evidence type="ECO:0000313" key="9">
    <source>
        <dbReference type="Proteomes" id="UP000019804"/>
    </source>
</evidence>
<evidence type="ECO:0000256" key="2">
    <source>
        <dbReference type="ARBA" id="ARBA00022448"/>
    </source>
</evidence>
<protein>
    <submittedName>
        <fullName evidence="8">MFS general substrate transporter</fullName>
    </submittedName>
</protein>
<dbReference type="STRING" id="1388766.A0A017S2N2"/>
<keyword evidence="9" id="KW-1185">Reference proteome</keyword>
<dbReference type="Gene3D" id="1.20.1250.20">
    <property type="entry name" value="MFS general substrate transporter like domains"/>
    <property type="match status" value="1"/>
</dbReference>
<accession>A0A017S2N2</accession>
<keyword evidence="3 6" id="KW-0812">Transmembrane</keyword>
<feature type="transmembrane region" description="Helical" evidence="6">
    <location>
        <begin position="319"/>
        <end position="337"/>
    </location>
</feature>
<dbReference type="InterPro" id="IPR036259">
    <property type="entry name" value="MFS_trans_sf"/>
</dbReference>
<evidence type="ECO:0000259" key="7">
    <source>
        <dbReference type="PROSITE" id="PS50850"/>
    </source>
</evidence>
<dbReference type="PANTHER" id="PTHR23502">
    <property type="entry name" value="MAJOR FACILITATOR SUPERFAMILY"/>
    <property type="match status" value="1"/>
</dbReference>
<feature type="transmembrane region" description="Helical" evidence="6">
    <location>
        <begin position="349"/>
        <end position="370"/>
    </location>
</feature>
<feature type="transmembrane region" description="Helical" evidence="6">
    <location>
        <begin position="40"/>
        <end position="67"/>
    </location>
</feature>
<dbReference type="Proteomes" id="UP000019804">
    <property type="component" value="Unassembled WGS sequence"/>
</dbReference>
<dbReference type="Gene3D" id="1.20.1720.10">
    <property type="entry name" value="Multidrug resistance protein D"/>
    <property type="match status" value="1"/>
</dbReference>
<evidence type="ECO:0000256" key="1">
    <source>
        <dbReference type="ARBA" id="ARBA00004141"/>
    </source>
</evidence>
<dbReference type="InterPro" id="IPR020846">
    <property type="entry name" value="MFS_dom"/>
</dbReference>
<evidence type="ECO:0000256" key="6">
    <source>
        <dbReference type="SAM" id="Phobius"/>
    </source>
</evidence>
<organism evidence="8 9">
    <name type="scientific">Aspergillus ruber (strain CBS 135680)</name>
    <dbReference type="NCBI Taxonomy" id="1388766"/>
    <lineage>
        <taxon>Eukaryota</taxon>
        <taxon>Fungi</taxon>
        <taxon>Dikarya</taxon>
        <taxon>Ascomycota</taxon>
        <taxon>Pezizomycotina</taxon>
        <taxon>Eurotiomycetes</taxon>
        <taxon>Eurotiomycetidae</taxon>
        <taxon>Eurotiales</taxon>
        <taxon>Aspergillaceae</taxon>
        <taxon>Aspergillus</taxon>
        <taxon>Aspergillus subgen. Aspergillus</taxon>
    </lineage>
</organism>